<feature type="domain" description="ABC transporter" evidence="10">
    <location>
        <begin position="253"/>
        <end position="500"/>
    </location>
</feature>
<dbReference type="CDD" id="cd03216">
    <property type="entry name" value="ABC_Carb_Monos_I"/>
    <property type="match status" value="1"/>
</dbReference>
<evidence type="ECO:0000313" key="12">
    <source>
        <dbReference type="Proteomes" id="UP000053370"/>
    </source>
</evidence>
<dbReference type="RefSeq" id="WP_062278814.1">
    <property type="nucleotide sequence ID" value="NZ_DF968180.1"/>
</dbReference>
<evidence type="ECO:0000256" key="8">
    <source>
        <dbReference type="ARBA" id="ARBA00022967"/>
    </source>
</evidence>
<keyword evidence="3" id="KW-1003">Cell membrane</keyword>
<sequence>MTIPYLKMDGIAKSFPGVQALKNVTFEASQGEILALVGANGAGKSTLMNVLGGNIEPNSGKIYINGKEVRISSPSDAAANGIAFVHQEMAMLPTMSIADTMYISSFPYKHGLIDYKTIYQRCRVVLKRLGCNFDPRERIRNISPGDQQMVEIGRALLHDPQIIIFDEPTSSLTSREKEHLFEVIRTLKQEGSVIIYISHFLDEVFSLCDRVMVLRNGETAGGGLVSEYTNRDIVKMMIGEKEIDTYYERSEHRAGEEIMRVKGIYRSGVINDISFSLRKGEVVGLWGQLGSGRTEVARALVGLDPIDGGTISIKMGDQMMPVKQSETKKYIGMITENRREEGLLLPMSVCNNMSLANLTNLTKKKPFSSVIDSKLENSETDKYVKRMDIKISSQAQRVETLSGGNQQKVIIGRWLQKNPPIYIMDEPTRGLDVGAKADIRRIISDLAEQGAGILVISSEIEEIMSVSDRYLVMKRGSIVAEFGSNASKEDLVATATGAASKKE</sequence>
<evidence type="ECO:0000256" key="5">
    <source>
        <dbReference type="ARBA" id="ARBA00022737"/>
    </source>
</evidence>
<dbReference type="FunFam" id="3.40.50.300:FF:000127">
    <property type="entry name" value="Ribose import ATP-binding protein RbsA"/>
    <property type="match status" value="1"/>
</dbReference>
<dbReference type="InterPro" id="IPR050107">
    <property type="entry name" value="ABC_carbohydrate_import_ATPase"/>
</dbReference>
<protein>
    <submittedName>
        <fullName evidence="11">ABC-type sugar transport system, ATPase component</fullName>
    </submittedName>
</protein>
<evidence type="ECO:0000259" key="10">
    <source>
        <dbReference type="PROSITE" id="PS50893"/>
    </source>
</evidence>
<evidence type="ECO:0000256" key="7">
    <source>
        <dbReference type="ARBA" id="ARBA00022840"/>
    </source>
</evidence>
<dbReference type="SUPFAM" id="SSF52540">
    <property type="entry name" value="P-loop containing nucleoside triphosphate hydrolases"/>
    <property type="match status" value="2"/>
</dbReference>
<dbReference type="InterPro" id="IPR027417">
    <property type="entry name" value="P-loop_NTPase"/>
</dbReference>
<evidence type="ECO:0000313" key="11">
    <source>
        <dbReference type="EMBL" id="GAP39958.1"/>
    </source>
</evidence>
<dbReference type="InterPro" id="IPR003439">
    <property type="entry name" value="ABC_transporter-like_ATP-bd"/>
</dbReference>
<dbReference type="CDD" id="cd03215">
    <property type="entry name" value="ABC_Carb_Monos_II"/>
    <property type="match status" value="1"/>
</dbReference>
<dbReference type="OrthoDB" id="9771863at2"/>
<dbReference type="STRING" id="1678840.ATC1_12497"/>
<accession>A0A0K8PBC2</accession>
<proteinExistence type="predicted"/>
<evidence type="ECO:0000256" key="3">
    <source>
        <dbReference type="ARBA" id="ARBA00022475"/>
    </source>
</evidence>
<dbReference type="GO" id="GO:0005886">
    <property type="term" value="C:plasma membrane"/>
    <property type="evidence" value="ECO:0007669"/>
    <property type="project" value="UniProtKB-SubCell"/>
</dbReference>
<keyword evidence="12" id="KW-1185">Reference proteome</keyword>
<keyword evidence="8" id="KW-1278">Translocase</keyword>
<keyword evidence="9" id="KW-0472">Membrane</keyword>
<keyword evidence="2" id="KW-0813">Transport</keyword>
<evidence type="ECO:0000256" key="6">
    <source>
        <dbReference type="ARBA" id="ARBA00022741"/>
    </source>
</evidence>
<dbReference type="PROSITE" id="PS50893">
    <property type="entry name" value="ABC_TRANSPORTER_2"/>
    <property type="match status" value="2"/>
</dbReference>
<reference evidence="11" key="1">
    <citation type="journal article" date="2015" name="Genome Announc.">
        <title>Draft Genome Sequence of Anaerolineae Strain TC1, a Novel Isolate from a Methanogenic Wastewater Treatment System.</title>
        <authorList>
            <person name="Matsuura N."/>
            <person name="Tourlousse D.M."/>
            <person name="Sun L."/>
            <person name="Toyonaga M."/>
            <person name="Kuroda K."/>
            <person name="Ohashi A."/>
            <person name="Cruz R."/>
            <person name="Yamaguchi T."/>
            <person name="Sekiguchi Y."/>
        </authorList>
    </citation>
    <scope>NUCLEOTIDE SEQUENCE [LARGE SCALE GENOMIC DNA]</scope>
    <source>
        <strain evidence="11">TC1</strain>
    </source>
</reference>
<dbReference type="InterPro" id="IPR003593">
    <property type="entry name" value="AAA+_ATPase"/>
</dbReference>
<evidence type="ECO:0000256" key="9">
    <source>
        <dbReference type="ARBA" id="ARBA00023136"/>
    </source>
</evidence>
<dbReference type="AlphaFoldDB" id="A0A0K8PBC2"/>
<dbReference type="PROSITE" id="PS00211">
    <property type="entry name" value="ABC_TRANSPORTER_1"/>
    <property type="match status" value="2"/>
</dbReference>
<dbReference type="Gene3D" id="3.40.50.300">
    <property type="entry name" value="P-loop containing nucleotide triphosphate hydrolases"/>
    <property type="match status" value="2"/>
</dbReference>
<dbReference type="Pfam" id="PF00005">
    <property type="entry name" value="ABC_tran"/>
    <property type="match status" value="2"/>
</dbReference>
<dbReference type="EMBL" id="DF968180">
    <property type="protein sequence ID" value="GAP39958.1"/>
    <property type="molecule type" value="Genomic_DNA"/>
</dbReference>
<dbReference type="PANTHER" id="PTHR43790:SF3">
    <property type="entry name" value="D-ALLOSE IMPORT ATP-BINDING PROTEIN ALSA-RELATED"/>
    <property type="match status" value="1"/>
</dbReference>
<dbReference type="Proteomes" id="UP000053370">
    <property type="component" value="Unassembled WGS sequence"/>
</dbReference>
<keyword evidence="6" id="KW-0547">Nucleotide-binding</keyword>
<dbReference type="GO" id="GO:0005524">
    <property type="term" value="F:ATP binding"/>
    <property type="evidence" value="ECO:0007669"/>
    <property type="project" value="UniProtKB-KW"/>
</dbReference>
<keyword evidence="7" id="KW-0067">ATP-binding</keyword>
<evidence type="ECO:0000256" key="2">
    <source>
        <dbReference type="ARBA" id="ARBA00022448"/>
    </source>
</evidence>
<name>A0A0K8PBC2_9CHLR</name>
<keyword evidence="5" id="KW-0677">Repeat</keyword>
<feature type="domain" description="ABC transporter" evidence="10">
    <location>
        <begin position="6"/>
        <end position="241"/>
    </location>
</feature>
<evidence type="ECO:0000256" key="1">
    <source>
        <dbReference type="ARBA" id="ARBA00004202"/>
    </source>
</evidence>
<gene>
    <name evidence="11" type="ORF">ATC1_12497</name>
</gene>
<dbReference type="PANTHER" id="PTHR43790">
    <property type="entry name" value="CARBOHYDRATE TRANSPORT ATP-BINDING PROTEIN MG119-RELATED"/>
    <property type="match status" value="1"/>
</dbReference>
<dbReference type="InterPro" id="IPR017871">
    <property type="entry name" value="ABC_transporter-like_CS"/>
</dbReference>
<keyword evidence="4 11" id="KW-0762">Sugar transport</keyword>
<organism evidence="11">
    <name type="scientific">Flexilinea flocculi</name>
    <dbReference type="NCBI Taxonomy" id="1678840"/>
    <lineage>
        <taxon>Bacteria</taxon>
        <taxon>Bacillati</taxon>
        <taxon>Chloroflexota</taxon>
        <taxon>Anaerolineae</taxon>
        <taxon>Anaerolineales</taxon>
        <taxon>Anaerolineaceae</taxon>
        <taxon>Flexilinea</taxon>
    </lineage>
</organism>
<evidence type="ECO:0000256" key="4">
    <source>
        <dbReference type="ARBA" id="ARBA00022597"/>
    </source>
</evidence>
<comment type="subcellular location">
    <subcellularLocation>
        <location evidence="1">Cell membrane</location>
        <topology evidence="1">Peripheral membrane protein</topology>
    </subcellularLocation>
</comment>
<dbReference type="SMART" id="SM00382">
    <property type="entry name" value="AAA"/>
    <property type="match status" value="2"/>
</dbReference>
<dbReference type="GO" id="GO:0016887">
    <property type="term" value="F:ATP hydrolysis activity"/>
    <property type="evidence" value="ECO:0007669"/>
    <property type="project" value="InterPro"/>
</dbReference>